<feature type="region of interest" description="Disordered" evidence="1">
    <location>
        <begin position="202"/>
        <end position="221"/>
    </location>
</feature>
<dbReference type="AlphaFoldDB" id="A0A195E2U8"/>
<keyword evidence="2" id="KW-1133">Transmembrane helix</keyword>
<proteinExistence type="predicted"/>
<evidence type="ECO:0000313" key="4">
    <source>
        <dbReference type="Proteomes" id="UP000078492"/>
    </source>
</evidence>
<evidence type="ECO:0000256" key="1">
    <source>
        <dbReference type="SAM" id="MobiDB-lite"/>
    </source>
</evidence>
<feature type="region of interest" description="Disordered" evidence="1">
    <location>
        <begin position="236"/>
        <end position="255"/>
    </location>
</feature>
<reference evidence="3 4" key="1">
    <citation type="submission" date="2015-09" db="EMBL/GenBank/DDBJ databases">
        <title>Trachymyrmex cornetzi WGS genome.</title>
        <authorList>
            <person name="Nygaard S."/>
            <person name="Hu H."/>
            <person name="Boomsma J."/>
            <person name="Zhang G."/>
        </authorList>
    </citation>
    <scope>NUCLEOTIDE SEQUENCE [LARGE SCALE GENOMIC DNA]</scope>
    <source>
        <strain evidence="3">Tcor2-1</strain>
        <tissue evidence="3">Whole body</tissue>
    </source>
</reference>
<sequence>MHVTVANERLSLDNYATASSACGAASNAATSMHGIKPNDYDISCLKKNVQLLTKSIVLGDSPGHLLSSIDVCRPLQRHDGNTVPPRQTPRLSRHTTVAETKKRKDLQPLKKYFMLALFLSFLFPAAILLGRSFRVFSVWELPFMDHARVHADDDSGKRDHSHTHPYTRFSQAPTHVVHLRTNRLRTTESPAARVTRFKYRTSTTPRCQPLTPRRYRPRRRRRDVVAATAAAAFGQRAGAAAGGERGNRQVMWPPTSGEDNGMILVMIVSRARPRTRIVSHGGFSERGCHLTVFAYLDGESERSTITCRLVTRNRNSACEAFDTIRINGAIFFKGNQLVRKQ</sequence>
<feature type="transmembrane region" description="Helical" evidence="2">
    <location>
        <begin position="112"/>
        <end position="133"/>
    </location>
</feature>
<keyword evidence="2" id="KW-0472">Membrane</keyword>
<evidence type="ECO:0000313" key="3">
    <source>
        <dbReference type="EMBL" id="KYN19473.1"/>
    </source>
</evidence>
<protein>
    <submittedName>
        <fullName evidence="3">Uncharacterized protein</fullName>
    </submittedName>
</protein>
<organism evidence="3 4">
    <name type="scientific">Trachymyrmex cornetzi</name>
    <dbReference type="NCBI Taxonomy" id="471704"/>
    <lineage>
        <taxon>Eukaryota</taxon>
        <taxon>Metazoa</taxon>
        <taxon>Ecdysozoa</taxon>
        <taxon>Arthropoda</taxon>
        <taxon>Hexapoda</taxon>
        <taxon>Insecta</taxon>
        <taxon>Pterygota</taxon>
        <taxon>Neoptera</taxon>
        <taxon>Endopterygota</taxon>
        <taxon>Hymenoptera</taxon>
        <taxon>Apocrita</taxon>
        <taxon>Aculeata</taxon>
        <taxon>Formicoidea</taxon>
        <taxon>Formicidae</taxon>
        <taxon>Myrmicinae</taxon>
        <taxon>Trachymyrmex</taxon>
    </lineage>
</organism>
<name>A0A195E2U8_9HYME</name>
<dbReference type="Proteomes" id="UP000078492">
    <property type="component" value="Unassembled WGS sequence"/>
</dbReference>
<gene>
    <name evidence="3" type="ORF">ALC57_08240</name>
</gene>
<keyword evidence="2" id="KW-0812">Transmembrane</keyword>
<evidence type="ECO:0000256" key="2">
    <source>
        <dbReference type="SAM" id="Phobius"/>
    </source>
</evidence>
<dbReference type="EMBL" id="KQ979709">
    <property type="protein sequence ID" value="KYN19473.1"/>
    <property type="molecule type" value="Genomic_DNA"/>
</dbReference>
<accession>A0A195E2U8</accession>
<keyword evidence="4" id="KW-1185">Reference proteome</keyword>